<gene>
    <name evidence="1" type="ORF">GALL_539210</name>
</gene>
<evidence type="ECO:0000313" key="1">
    <source>
        <dbReference type="EMBL" id="OIQ64527.1"/>
    </source>
</evidence>
<accession>A0A1J5P9P0</accession>
<name>A0A1J5P9P0_9ZZZZ</name>
<reference evidence="1" key="1">
    <citation type="submission" date="2016-10" db="EMBL/GenBank/DDBJ databases">
        <title>Sequence of Gallionella enrichment culture.</title>
        <authorList>
            <person name="Poehlein A."/>
            <person name="Muehling M."/>
            <person name="Daniel R."/>
        </authorList>
    </citation>
    <scope>NUCLEOTIDE SEQUENCE</scope>
</reference>
<dbReference type="EMBL" id="MLJW01008045">
    <property type="protein sequence ID" value="OIQ64527.1"/>
    <property type="molecule type" value="Genomic_DNA"/>
</dbReference>
<organism evidence="1">
    <name type="scientific">mine drainage metagenome</name>
    <dbReference type="NCBI Taxonomy" id="410659"/>
    <lineage>
        <taxon>unclassified sequences</taxon>
        <taxon>metagenomes</taxon>
        <taxon>ecological metagenomes</taxon>
    </lineage>
</organism>
<protein>
    <submittedName>
        <fullName evidence="1">Uncharacterized protein</fullName>
    </submittedName>
</protein>
<dbReference type="AlphaFoldDB" id="A0A1J5P9P0"/>
<sequence>MGTLGVGIAGSGQKPGSVCRVRVTQNTPQVSATSLDAVRLQHGIVSTIAWLTLHAADSRDAQAVQNAQSLTASGI</sequence>
<comment type="caution">
    <text evidence="1">The sequence shown here is derived from an EMBL/GenBank/DDBJ whole genome shotgun (WGS) entry which is preliminary data.</text>
</comment>
<proteinExistence type="predicted"/>